<sequence>KKKLPSRRLSACEGFSHAIETELLVLPDKYKLLAEMFHNMDALIMTLNNRQQTITFENVKESLQRIMKKNISEKHLGQIVTVFPSAYSLSRKKTSCITKENNSDYPLVIEVNIIKSYTDDNQKMSAFQRMTSTCLASRIKEFNNNLLGIVKGHHQDFLKKINFVVSNDKIKIWHPKFPVHTVPDIPVAQLPESPEMKVYTAKDVLNKFKDSIQPKVGKALQSVADDAEKSGVICELEEIKSSKNEASKKALQGISNDLLEKIRAKESAKLLKTMTQTPEEKKKLAMMERVPKMATIVQHYFISERKTTLPVDAVVDKIIYSLNSSLTPDAIKEHLELIAEKFPHWLKFIQVPKGLYLKINKKTNINKMLDEAGMH</sequence>
<dbReference type="InterPro" id="IPR014939">
    <property type="entry name" value="CDT1_Gemini-bd-like"/>
</dbReference>
<dbReference type="SMART" id="SM01075">
    <property type="entry name" value="CDT1"/>
    <property type="match status" value="1"/>
</dbReference>
<name>A0AAV6UPJ5_9ARAC</name>
<keyword evidence="5" id="KW-1185">Reference proteome</keyword>
<dbReference type="Gene3D" id="1.10.10.1420">
    <property type="entry name" value="DNA replication factor Cdt1, C-terminal WH domain"/>
    <property type="match status" value="1"/>
</dbReference>
<dbReference type="GO" id="GO:0070182">
    <property type="term" value="F:DNA polymerase binding"/>
    <property type="evidence" value="ECO:0007669"/>
    <property type="project" value="TreeGrafter"/>
</dbReference>
<dbReference type="InterPro" id="IPR036390">
    <property type="entry name" value="WH_DNA-bd_sf"/>
</dbReference>
<dbReference type="InterPro" id="IPR038090">
    <property type="entry name" value="Cdt1_C_WH_dom_sf"/>
</dbReference>
<dbReference type="CDD" id="cd08674">
    <property type="entry name" value="Cdt1_m"/>
    <property type="match status" value="1"/>
</dbReference>
<comment type="similarity">
    <text evidence="1">Belongs to the Cdt1 family.</text>
</comment>
<reference evidence="4 5" key="1">
    <citation type="journal article" date="2022" name="Nat. Ecol. Evol.">
        <title>A masculinizing supergene underlies an exaggerated male reproductive morph in a spider.</title>
        <authorList>
            <person name="Hendrickx F."/>
            <person name="De Corte Z."/>
            <person name="Sonet G."/>
            <person name="Van Belleghem S.M."/>
            <person name="Kostlbacher S."/>
            <person name="Vangestel C."/>
        </authorList>
    </citation>
    <scope>NUCLEOTIDE SEQUENCE [LARGE SCALE GENOMIC DNA]</scope>
    <source>
        <strain evidence="4">W744_W776</strain>
    </source>
</reference>
<dbReference type="GO" id="GO:0000278">
    <property type="term" value="P:mitotic cell cycle"/>
    <property type="evidence" value="ECO:0007669"/>
    <property type="project" value="TreeGrafter"/>
</dbReference>
<evidence type="ECO:0000256" key="1">
    <source>
        <dbReference type="ARBA" id="ARBA00008356"/>
    </source>
</evidence>
<comment type="caution">
    <text evidence="4">The sequence shown here is derived from an EMBL/GenBank/DDBJ whole genome shotgun (WGS) entry which is preliminary data.</text>
</comment>
<dbReference type="GO" id="GO:0071163">
    <property type="term" value="P:DNA replication preinitiation complex assembly"/>
    <property type="evidence" value="ECO:0007669"/>
    <property type="project" value="InterPro"/>
</dbReference>
<dbReference type="GO" id="GO:0000076">
    <property type="term" value="P:DNA replication checkpoint signaling"/>
    <property type="evidence" value="ECO:0007669"/>
    <property type="project" value="TreeGrafter"/>
</dbReference>
<protein>
    <recommendedName>
        <fullName evidence="3">CDT1 Geminin-binding domain-containing protein</fullName>
    </recommendedName>
</protein>
<dbReference type="GO" id="GO:0005634">
    <property type="term" value="C:nucleus"/>
    <property type="evidence" value="ECO:0007669"/>
    <property type="project" value="TreeGrafter"/>
</dbReference>
<dbReference type="SUPFAM" id="SSF46785">
    <property type="entry name" value="Winged helix' DNA-binding domain"/>
    <property type="match status" value="1"/>
</dbReference>
<feature type="non-terminal residue" evidence="4">
    <location>
        <position position="1"/>
    </location>
</feature>
<dbReference type="PANTHER" id="PTHR28637:SF1">
    <property type="entry name" value="DNA REPLICATION FACTOR CDT1"/>
    <property type="match status" value="1"/>
</dbReference>
<accession>A0AAV6UPJ5</accession>
<evidence type="ECO:0000256" key="2">
    <source>
        <dbReference type="ARBA" id="ARBA00023306"/>
    </source>
</evidence>
<dbReference type="Pfam" id="PF08839">
    <property type="entry name" value="CDT1"/>
    <property type="match status" value="1"/>
</dbReference>
<dbReference type="InterPro" id="IPR045173">
    <property type="entry name" value="Cdt1"/>
</dbReference>
<organism evidence="4 5">
    <name type="scientific">Oedothorax gibbosus</name>
    <dbReference type="NCBI Taxonomy" id="931172"/>
    <lineage>
        <taxon>Eukaryota</taxon>
        <taxon>Metazoa</taxon>
        <taxon>Ecdysozoa</taxon>
        <taxon>Arthropoda</taxon>
        <taxon>Chelicerata</taxon>
        <taxon>Arachnida</taxon>
        <taxon>Araneae</taxon>
        <taxon>Araneomorphae</taxon>
        <taxon>Entelegynae</taxon>
        <taxon>Araneoidea</taxon>
        <taxon>Linyphiidae</taxon>
        <taxon>Erigoninae</taxon>
        <taxon>Oedothorax</taxon>
    </lineage>
</organism>
<feature type="domain" description="CDT1 Geminin-binding" evidence="3">
    <location>
        <begin position="26"/>
        <end position="192"/>
    </location>
</feature>
<dbReference type="GO" id="GO:0003677">
    <property type="term" value="F:DNA binding"/>
    <property type="evidence" value="ECO:0007669"/>
    <property type="project" value="InterPro"/>
</dbReference>
<keyword evidence="2" id="KW-0131">Cell cycle</keyword>
<dbReference type="GO" id="GO:0030174">
    <property type="term" value="P:regulation of DNA-templated DNA replication initiation"/>
    <property type="evidence" value="ECO:0007669"/>
    <property type="project" value="InterPro"/>
</dbReference>
<dbReference type="Proteomes" id="UP000827092">
    <property type="component" value="Unassembled WGS sequence"/>
</dbReference>
<dbReference type="EMBL" id="JAFNEN010000329">
    <property type="protein sequence ID" value="KAG8185634.1"/>
    <property type="molecule type" value="Genomic_DNA"/>
</dbReference>
<dbReference type="InterPro" id="IPR032054">
    <property type="entry name" value="Cdt1_C"/>
</dbReference>
<dbReference type="CDD" id="cd08767">
    <property type="entry name" value="Cdt1_c"/>
    <property type="match status" value="1"/>
</dbReference>
<evidence type="ECO:0000259" key="3">
    <source>
        <dbReference type="SMART" id="SM01075"/>
    </source>
</evidence>
<proteinExistence type="inferred from homology"/>
<gene>
    <name evidence="4" type="ORF">JTE90_026093</name>
</gene>
<evidence type="ECO:0000313" key="5">
    <source>
        <dbReference type="Proteomes" id="UP000827092"/>
    </source>
</evidence>
<dbReference type="PANTHER" id="PTHR28637">
    <property type="entry name" value="DNA REPLICATION FACTOR CDT1"/>
    <property type="match status" value="1"/>
</dbReference>
<evidence type="ECO:0000313" key="4">
    <source>
        <dbReference type="EMBL" id="KAG8185634.1"/>
    </source>
</evidence>
<dbReference type="Pfam" id="PF16679">
    <property type="entry name" value="CDT1_C"/>
    <property type="match status" value="1"/>
</dbReference>
<dbReference type="AlphaFoldDB" id="A0AAV6UPJ5"/>